<evidence type="ECO:0000313" key="3">
    <source>
        <dbReference type="Proteomes" id="UP000183805"/>
    </source>
</evidence>
<dbReference type="Proteomes" id="UP000183805">
    <property type="component" value="Unassembled WGS sequence"/>
</dbReference>
<organism evidence="2 3">
    <name type="scientific">Pseudoalteromonas lipolytica</name>
    <dbReference type="NCBI Taxonomy" id="570156"/>
    <lineage>
        <taxon>Bacteria</taxon>
        <taxon>Pseudomonadati</taxon>
        <taxon>Pseudomonadota</taxon>
        <taxon>Gammaproteobacteria</taxon>
        <taxon>Alteromonadales</taxon>
        <taxon>Pseudoalteromonadaceae</taxon>
        <taxon>Pseudoalteromonas</taxon>
    </lineage>
</organism>
<name>A0ABY1GXD7_9GAMM</name>
<feature type="non-terminal residue" evidence="2">
    <location>
        <position position="248"/>
    </location>
</feature>
<dbReference type="InterPro" id="IPR014820">
    <property type="entry name" value="PriCT_1"/>
</dbReference>
<dbReference type="Pfam" id="PF08708">
    <property type="entry name" value="PriCT_1"/>
    <property type="match status" value="1"/>
</dbReference>
<sequence>MNNSAQQLSLFEQRLPKKPYHTDEFANGLAIARAQSAIKSRYIQANGPTHKYWLVFDVDKPNASLDWYDSGAPAPNIVATNRDNGHAHLIYGLEVSIRTAPDGRSAPLRYAAAVESALREKLDADIGYAGLICKNPLNPHWQVSTWEPCLYDLDWLADYVDLSAYSGRKRLPDYGLGRNCNLFDYLSTWAYKAIRQGWPEYERWLEACLTRAEGYNKKTFKEPLPQSEIKATAKSVARWTHKNFSAAG</sequence>
<dbReference type="EMBL" id="FPAZ01000048">
    <property type="protein sequence ID" value="SFU03879.1"/>
    <property type="molecule type" value="Genomic_DNA"/>
</dbReference>
<gene>
    <name evidence="2" type="ORF">SAMN04487854_1481</name>
</gene>
<dbReference type="Pfam" id="PF03090">
    <property type="entry name" value="Replicase"/>
    <property type="match status" value="1"/>
</dbReference>
<evidence type="ECO:0000259" key="1">
    <source>
        <dbReference type="SMART" id="SM00942"/>
    </source>
</evidence>
<protein>
    <submittedName>
        <fullName evidence="2">Primase C terminal 1 (PriCT-1)</fullName>
    </submittedName>
</protein>
<comment type="caution">
    <text evidence="2">The sequence shown here is derived from an EMBL/GenBank/DDBJ whole genome shotgun (WGS) entry which is preliminary data.</text>
</comment>
<reference evidence="2 3" key="1">
    <citation type="submission" date="2016-10" db="EMBL/GenBank/DDBJ databases">
        <authorList>
            <person name="Varghese N."/>
            <person name="Submissions S."/>
        </authorList>
    </citation>
    <scope>NUCLEOTIDE SEQUENCE [LARGE SCALE GENOMIC DNA]</scope>
    <source>
        <strain evidence="2 3">CGMCC 1.8499</strain>
    </source>
</reference>
<proteinExistence type="predicted"/>
<keyword evidence="3" id="KW-1185">Reference proteome</keyword>
<dbReference type="SMART" id="SM00942">
    <property type="entry name" value="PriCT_1"/>
    <property type="match status" value="1"/>
</dbReference>
<accession>A0ABY1GXD7</accession>
<dbReference type="InterPro" id="IPR004322">
    <property type="entry name" value="Plasmid_replicase_bac"/>
</dbReference>
<dbReference type="Gene3D" id="1.10.340.50">
    <property type="match status" value="1"/>
</dbReference>
<feature type="domain" description="Primase C-terminal 1" evidence="1">
    <location>
        <begin position="167"/>
        <end position="242"/>
    </location>
</feature>
<dbReference type="RefSeq" id="WP_074989895.1">
    <property type="nucleotide sequence ID" value="NZ_FPAZ01000048.1"/>
</dbReference>
<evidence type="ECO:0000313" key="2">
    <source>
        <dbReference type="EMBL" id="SFU03879.1"/>
    </source>
</evidence>